<name>A0AAW6BGW6_9GAMM</name>
<feature type="domain" description="MucB/RseB C-terminal" evidence="7">
    <location>
        <begin position="221"/>
        <end position="313"/>
    </location>
</feature>
<feature type="signal peptide" evidence="5">
    <location>
        <begin position="1"/>
        <end position="23"/>
    </location>
</feature>
<proteinExistence type="inferred from homology"/>
<dbReference type="Pfam" id="PF17188">
    <property type="entry name" value="MucB_RseB_C"/>
    <property type="match status" value="1"/>
</dbReference>
<feature type="chain" id="PRO_5043789935" evidence="5">
    <location>
        <begin position="24"/>
        <end position="319"/>
    </location>
</feature>
<dbReference type="PANTHER" id="PTHR38782:SF1">
    <property type="entry name" value="SIGMA-E FACTOR REGULATORY PROTEIN RSEB"/>
    <property type="match status" value="1"/>
</dbReference>
<dbReference type="AlphaFoldDB" id="A0AAW6BGW6"/>
<evidence type="ECO:0000256" key="3">
    <source>
        <dbReference type="ARBA" id="ARBA00022729"/>
    </source>
</evidence>
<evidence type="ECO:0000256" key="4">
    <source>
        <dbReference type="ARBA" id="ARBA00022764"/>
    </source>
</evidence>
<evidence type="ECO:0000313" key="8">
    <source>
        <dbReference type="EMBL" id="MDB6372692.1"/>
    </source>
</evidence>
<evidence type="ECO:0000259" key="6">
    <source>
        <dbReference type="Pfam" id="PF03888"/>
    </source>
</evidence>
<evidence type="ECO:0000256" key="2">
    <source>
        <dbReference type="ARBA" id="ARBA00008150"/>
    </source>
</evidence>
<comment type="similarity">
    <text evidence="2">Belongs to the RseB family.</text>
</comment>
<dbReference type="CDD" id="cd16327">
    <property type="entry name" value="RseB"/>
    <property type="match status" value="1"/>
</dbReference>
<evidence type="ECO:0000256" key="1">
    <source>
        <dbReference type="ARBA" id="ARBA00004418"/>
    </source>
</evidence>
<accession>A0AAW6BGW6</accession>
<evidence type="ECO:0000313" key="9">
    <source>
        <dbReference type="Proteomes" id="UP001212996"/>
    </source>
</evidence>
<keyword evidence="3 5" id="KW-0732">Signal</keyword>
<dbReference type="GO" id="GO:0032885">
    <property type="term" value="P:regulation of polysaccharide biosynthetic process"/>
    <property type="evidence" value="ECO:0007669"/>
    <property type="project" value="TreeGrafter"/>
</dbReference>
<keyword evidence="4" id="KW-0574">Periplasm</keyword>
<evidence type="ECO:0000256" key="5">
    <source>
        <dbReference type="SAM" id="SignalP"/>
    </source>
</evidence>
<dbReference type="EMBL" id="JAQMFO010000016">
    <property type="protein sequence ID" value="MDB6372692.1"/>
    <property type="molecule type" value="Genomic_DNA"/>
</dbReference>
<gene>
    <name evidence="8" type="primary">rseB</name>
    <name evidence="8" type="ORF">PH362_12230</name>
</gene>
<dbReference type="Pfam" id="PF03888">
    <property type="entry name" value="MucB_RseB"/>
    <property type="match status" value="1"/>
</dbReference>
<dbReference type="InterPro" id="IPR005588">
    <property type="entry name" value="MucB_RseB"/>
</dbReference>
<comment type="caution">
    <text evidence="8">The sequence shown here is derived from an EMBL/GenBank/DDBJ whole genome shotgun (WGS) entry which is preliminary data.</text>
</comment>
<dbReference type="PANTHER" id="PTHR38782">
    <property type="match status" value="1"/>
</dbReference>
<feature type="domain" description="MucB/RseB N-terminal" evidence="6">
    <location>
        <begin position="27"/>
        <end position="198"/>
    </location>
</feature>
<dbReference type="InterPro" id="IPR033436">
    <property type="entry name" value="MucB/RseB_C"/>
</dbReference>
<evidence type="ECO:0000259" key="7">
    <source>
        <dbReference type="Pfam" id="PF17188"/>
    </source>
</evidence>
<comment type="subcellular location">
    <subcellularLocation>
        <location evidence="1">Periplasm</location>
    </subcellularLocation>
</comment>
<sequence>MKQIWFSVCLLAGGLLAPLQASAQLNSAEVLLREMGNATRSLTYELAFINLNQQAIVSVRYRHAIINGIPIAQIMQMDGSRREVVQRGNDISYFEPGLDAFSLSGNHIIDYLPTVIFADFNQLKKYYNFIDVGRTHIGDRPCRVVRITSKDEVRYNYILLIDEETHLPLRIDLLDRDSEALEQFRVVSSTIDGDINNAMSVITRLNMPPMLVIPPLEKVVFNWKVGKLPAGFVEVSRNRRKLSNNSGTLESIMFSDGLFSFSVNVTNADKTGKLEYPLRRGPRTIYSAIRGANEVTIIGELPLATAKRIAAGVAFIGAD</sequence>
<organism evidence="8 9">
    <name type="scientific">Photorhabdus bodei</name>
    <dbReference type="NCBI Taxonomy" id="2029681"/>
    <lineage>
        <taxon>Bacteria</taxon>
        <taxon>Pseudomonadati</taxon>
        <taxon>Pseudomonadota</taxon>
        <taxon>Gammaproteobacteria</taxon>
        <taxon>Enterobacterales</taxon>
        <taxon>Morganellaceae</taxon>
        <taxon>Photorhabdus</taxon>
    </lineage>
</organism>
<dbReference type="GO" id="GO:0030288">
    <property type="term" value="C:outer membrane-bounded periplasmic space"/>
    <property type="evidence" value="ECO:0007669"/>
    <property type="project" value="TreeGrafter"/>
</dbReference>
<dbReference type="Gene3D" id="3.30.200.100">
    <property type="entry name" value="MucB/RseB, C-terminal domain"/>
    <property type="match status" value="1"/>
</dbReference>
<reference evidence="8" key="1">
    <citation type="submission" date="2023-01" db="EMBL/GenBank/DDBJ databases">
        <title>Genome sequencing of Photorhabdus bodei 09-20.</title>
        <authorList>
            <person name="Kalindamar S."/>
            <person name="Kumru S."/>
        </authorList>
    </citation>
    <scope>NUCLEOTIDE SEQUENCE</scope>
    <source>
        <strain evidence="8">09-20</strain>
    </source>
</reference>
<dbReference type="InterPro" id="IPR038484">
    <property type="entry name" value="MucB/RseB_C_sf"/>
</dbReference>
<dbReference type="GO" id="GO:0045152">
    <property type="term" value="F:antisigma factor binding"/>
    <property type="evidence" value="ECO:0007669"/>
    <property type="project" value="TreeGrafter"/>
</dbReference>
<dbReference type="InterPro" id="IPR033434">
    <property type="entry name" value="MucB/RseB_N"/>
</dbReference>
<dbReference type="Proteomes" id="UP001212996">
    <property type="component" value="Unassembled WGS sequence"/>
</dbReference>
<dbReference type="RefSeq" id="WP_271866566.1">
    <property type="nucleotide sequence ID" value="NZ_JAQMFO010000016.1"/>
</dbReference>
<dbReference type="Gene3D" id="2.50.20.10">
    <property type="entry name" value="Lipoprotein localisation LolA/LolB/LppX"/>
    <property type="match status" value="1"/>
</dbReference>
<protein>
    <submittedName>
        <fullName evidence="8">Sigma-E factor regulatory protein RseB</fullName>
    </submittedName>
</protein>
<dbReference type="PIRSF" id="PIRSF005427">
    <property type="entry name" value="RseB"/>
    <property type="match status" value="1"/>
</dbReference>
<dbReference type="NCBIfam" id="NF006990">
    <property type="entry name" value="PRK09455.1"/>
    <property type="match status" value="1"/>
</dbReference>